<dbReference type="EMBL" id="CP031165">
    <property type="protein sequence ID" value="AXV07064.1"/>
    <property type="molecule type" value="Genomic_DNA"/>
</dbReference>
<dbReference type="PROSITE" id="PS50109">
    <property type="entry name" value="HIS_KIN"/>
    <property type="match status" value="1"/>
</dbReference>
<dbReference type="CDD" id="cd00075">
    <property type="entry name" value="HATPase"/>
    <property type="match status" value="1"/>
</dbReference>
<dbReference type="InterPro" id="IPR003594">
    <property type="entry name" value="HATPase_dom"/>
</dbReference>
<keyword evidence="7" id="KW-0472">Membrane</keyword>
<dbReference type="InterPro" id="IPR004358">
    <property type="entry name" value="Sig_transdc_His_kin-like_C"/>
</dbReference>
<dbReference type="InterPro" id="IPR003661">
    <property type="entry name" value="HisK_dim/P_dom"/>
</dbReference>
<dbReference type="InterPro" id="IPR036890">
    <property type="entry name" value="HATPase_C_sf"/>
</dbReference>
<dbReference type="SUPFAM" id="SSF47384">
    <property type="entry name" value="Homodimeric domain of signal transducing histidine kinase"/>
    <property type="match status" value="1"/>
</dbReference>
<dbReference type="PRINTS" id="PR00344">
    <property type="entry name" value="BCTRLSENSOR"/>
</dbReference>
<keyword evidence="10" id="KW-1185">Reference proteome</keyword>
<keyword evidence="4" id="KW-0597">Phosphoprotein</keyword>
<dbReference type="CDD" id="cd00082">
    <property type="entry name" value="HisKA"/>
    <property type="match status" value="1"/>
</dbReference>
<feature type="transmembrane region" description="Helical" evidence="7">
    <location>
        <begin position="82"/>
        <end position="100"/>
    </location>
</feature>
<dbReference type="SMART" id="SM00388">
    <property type="entry name" value="HisKA"/>
    <property type="match status" value="1"/>
</dbReference>
<feature type="transmembrane region" description="Helical" evidence="7">
    <location>
        <begin position="21"/>
        <end position="41"/>
    </location>
</feature>
<feature type="domain" description="Histidine kinase" evidence="8">
    <location>
        <begin position="242"/>
        <end position="449"/>
    </location>
</feature>
<evidence type="ECO:0000256" key="7">
    <source>
        <dbReference type="SAM" id="Phobius"/>
    </source>
</evidence>
<dbReference type="InterPro" id="IPR005467">
    <property type="entry name" value="His_kinase_dom"/>
</dbReference>
<proteinExistence type="predicted"/>
<evidence type="ECO:0000313" key="9">
    <source>
        <dbReference type="EMBL" id="AXV07064.1"/>
    </source>
</evidence>
<dbReference type="Gene3D" id="1.10.287.130">
    <property type="match status" value="1"/>
</dbReference>
<protein>
    <recommendedName>
        <fullName evidence="3">histidine kinase</fullName>
        <ecNumber evidence="3">2.7.13.3</ecNumber>
    </recommendedName>
</protein>
<evidence type="ECO:0000256" key="3">
    <source>
        <dbReference type="ARBA" id="ARBA00012438"/>
    </source>
</evidence>
<name>A0A346XXW7_9ACTN</name>
<keyword evidence="5 9" id="KW-0808">Transferase</keyword>
<dbReference type="KEGG" id="euz:DVS28_a2383"/>
<keyword evidence="7" id="KW-1133">Transmembrane helix</keyword>
<evidence type="ECO:0000256" key="5">
    <source>
        <dbReference type="ARBA" id="ARBA00022777"/>
    </source>
</evidence>
<dbReference type="SMART" id="SM00387">
    <property type="entry name" value="HATPase_c"/>
    <property type="match status" value="1"/>
</dbReference>
<evidence type="ECO:0000259" key="8">
    <source>
        <dbReference type="PROSITE" id="PS50109"/>
    </source>
</evidence>
<dbReference type="GO" id="GO:0000155">
    <property type="term" value="F:phosphorelay sensor kinase activity"/>
    <property type="evidence" value="ECO:0007669"/>
    <property type="project" value="InterPro"/>
</dbReference>
<reference evidence="9 10" key="1">
    <citation type="submission" date="2018-09" db="EMBL/GenBank/DDBJ databases">
        <title>Complete genome sequence of Euzebya sp. DY32-46 isolated from seawater of Pacific Ocean.</title>
        <authorList>
            <person name="Xu L."/>
            <person name="Wu Y.-H."/>
            <person name="Xu X.-W."/>
        </authorList>
    </citation>
    <scope>NUCLEOTIDE SEQUENCE [LARGE SCALE GENOMIC DNA]</scope>
    <source>
        <strain evidence="9 10">DY32-46</strain>
    </source>
</reference>
<dbReference type="EC" id="2.7.13.3" evidence="3"/>
<keyword evidence="6" id="KW-0902">Two-component regulatory system</keyword>
<dbReference type="Pfam" id="PF02518">
    <property type="entry name" value="HATPase_c"/>
    <property type="match status" value="1"/>
</dbReference>
<dbReference type="Proteomes" id="UP000264006">
    <property type="component" value="Chromosome"/>
</dbReference>
<evidence type="ECO:0000313" key="10">
    <source>
        <dbReference type="Proteomes" id="UP000264006"/>
    </source>
</evidence>
<dbReference type="GO" id="GO:0005886">
    <property type="term" value="C:plasma membrane"/>
    <property type="evidence" value="ECO:0007669"/>
    <property type="project" value="UniProtKB-SubCell"/>
</dbReference>
<evidence type="ECO:0000256" key="2">
    <source>
        <dbReference type="ARBA" id="ARBA00004236"/>
    </source>
</evidence>
<feature type="transmembrane region" description="Helical" evidence="7">
    <location>
        <begin position="53"/>
        <end position="70"/>
    </location>
</feature>
<comment type="catalytic activity">
    <reaction evidence="1">
        <text>ATP + protein L-histidine = ADP + protein N-phospho-L-histidine.</text>
        <dbReference type="EC" id="2.7.13.3"/>
    </reaction>
</comment>
<dbReference type="Gene3D" id="3.30.565.10">
    <property type="entry name" value="Histidine kinase-like ATPase, C-terminal domain"/>
    <property type="match status" value="1"/>
</dbReference>
<evidence type="ECO:0000256" key="4">
    <source>
        <dbReference type="ARBA" id="ARBA00022553"/>
    </source>
</evidence>
<evidence type="ECO:0000256" key="6">
    <source>
        <dbReference type="ARBA" id="ARBA00023012"/>
    </source>
</evidence>
<sequence length="455" mass="49283">MAAAGLLASGGTGVDQAARRPFVAALVLLGVTDLWFGVLPNLGTTDLTGDETLLPWIAARYVVGVLFVLAGAEWPRWSTARLVTVSLLALVAIEVVIVTGPSPALPTVIGADGFPQPTPVQRAFEIVPMALFGLGAFLAERLYRRDEQPLERWLSWALIIGVFTQLHEAIFPSGLGPVITSADLLRAVTALVLLAGVVRQLARLRADRVRALDVSQADLRELREVSSRLQDYVEREASFRSVVTHELSTPVMTISAYGHLLQRGGDAPARQRAVDGIVTEARRLRTLIDRMDDLKEMEDTALSVDLRPVAIAPLLDEAGSFGRALAGEHAVHVSSEDRTLPLDPVRISQVLRNLITNAVRHAPVGTPIVLEGRARDGTYVIRVADRGPGVGVHAEELFEKYRRGQDDAEGTGLGLWVVRQIVNAHGGTVAFERPTDTGARVRVVLPLQESVEENR</sequence>
<comment type="subcellular location">
    <subcellularLocation>
        <location evidence="2">Cell membrane</location>
    </subcellularLocation>
</comment>
<keyword evidence="5 9" id="KW-0418">Kinase</keyword>
<keyword evidence="7" id="KW-0812">Transmembrane</keyword>
<gene>
    <name evidence="9" type="ORF">DVS28_a2383</name>
</gene>
<dbReference type="PANTHER" id="PTHR43547:SF2">
    <property type="entry name" value="HYBRID SIGNAL TRANSDUCTION HISTIDINE KINASE C"/>
    <property type="match status" value="1"/>
</dbReference>
<evidence type="ECO:0000256" key="1">
    <source>
        <dbReference type="ARBA" id="ARBA00000085"/>
    </source>
</evidence>
<dbReference type="AlphaFoldDB" id="A0A346XXW7"/>
<dbReference type="SUPFAM" id="SSF55874">
    <property type="entry name" value="ATPase domain of HSP90 chaperone/DNA topoisomerase II/histidine kinase"/>
    <property type="match status" value="1"/>
</dbReference>
<dbReference type="Pfam" id="PF00512">
    <property type="entry name" value="HisKA"/>
    <property type="match status" value="1"/>
</dbReference>
<dbReference type="PANTHER" id="PTHR43547">
    <property type="entry name" value="TWO-COMPONENT HISTIDINE KINASE"/>
    <property type="match status" value="1"/>
</dbReference>
<dbReference type="InterPro" id="IPR036097">
    <property type="entry name" value="HisK_dim/P_sf"/>
</dbReference>
<accession>A0A346XXW7</accession>
<organism evidence="9 10">
    <name type="scientific">Euzebya pacifica</name>
    <dbReference type="NCBI Taxonomy" id="1608957"/>
    <lineage>
        <taxon>Bacteria</taxon>
        <taxon>Bacillati</taxon>
        <taxon>Actinomycetota</taxon>
        <taxon>Nitriliruptoria</taxon>
        <taxon>Euzebyales</taxon>
    </lineage>
</organism>